<dbReference type="Gene3D" id="1.10.10.10">
    <property type="entry name" value="Winged helix-like DNA-binding domain superfamily/Winged helix DNA-binding domain"/>
    <property type="match status" value="1"/>
</dbReference>
<dbReference type="SUPFAM" id="SSF46785">
    <property type="entry name" value="Winged helix' DNA-binding domain"/>
    <property type="match status" value="1"/>
</dbReference>
<evidence type="ECO:0000256" key="3">
    <source>
        <dbReference type="ARBA" id="ARBA00023125"/>
    </source>
</evidence>
<evidence type="ECO:0000256" key="4">
    <source>
        <dbReference type="ARBA" id="ARBA00023163"/>
    </source>
</evidence>
<dbReference type="GO" id="GO:0003700">
    <property type="term" value="F:DNA-binding transcription factor activity"/>
    <property type="evidence" value="ECO:0007669"/>
    <property type="project" value="InterPro"/>
</dbReference>
<accession>A0A8I1KLY9</accession>
<evidence type="ECO:0000313" key="8">
    <source>
        <dbReference type="EMBL" id="MBJ7544333.1"/>
    </source>
</evidence>
<gene>
    <name evidence="8" type="ORF">JDN41_12330</name>
</gene>
<evidence type="ECO:0000256" key="6">
    <source>
        <dbReference type="ARBA" id="ARBA00043141"/>
    </source>
</evidence>
<dbReference type="GO" id="GO:0000976">
    <property type="term" value="F:transcription cis-regulatory region binding"/>
    <property type="evidence" value="ECO:0007669"/>
    <property type="project" value="TreeGrafter"/>
</dbReference>
<evidence type="ECO:0000256" key="5">
    <source>
        <dbReference type="ARBA" id="ARBA00039279"/>
    </source>
</evidence>
<dbReference type="Pfam" id="PF03466">
    <property type="entry name" value="LysR_substrate"/>
    <property type="match status" value="1"/>
</dbReference>
<comment type="caution">
    <text evidence="8">The sequence shown here is derived from an EMBL/GenBank/DDBJ whole genome shotgun (WGS) entry which is preliminary data.</text>
</comment>
<keyword evidence="3" id="KW-0238">DNA-binding</keyword>
<evidence type="ECO:0000256" key="1">
    <source>
        <dbReference type="ARBA" id="ARBA00009437"/>
    </source>
</evidence>
<dbReference type="InterPro" id="IPR000847">
    <property type="entry name" value="LysR_HTH_N"/>
</dbReference>
<reference evidence="8 9" key="1">
    <citation type="submission" date="2020-12" db="EMBL/GenBank/DDBJ databases">
        <title>Revised draft genomes of Rhodomicrobium vannielii ATCC 17100 and Rhodomicrobium udaipurense JA643.</title>
        <authorList>
            <person name="Conners E.M."/>
            <person name="Davenport E.J."/>
            <person name="Bose A."/>
        </authorList>
    </citation>
    <scope>NUCLEOTIDE SEQUENCE [LARGE SCALE GENOMIC DNA]</scope>
    <source>
        <strain evidence="8 9">JA643</strain>
    </source>
</reference>
<dbReference type="InterPro" id="IPR036388">
    <property type="entry name" value="WH-like_DNA-bd_sf"/>
</dbReference>
<keyword evidence="4" id="KW-0804">Transcription</keyword>
<comment type="similarity">
    <text evidence="1">Belongs to the LysR transcriptional regulatory family.</text>
</comment>
<dbReference type="PANTHER" id="PTHR30126">
    <property type="entry name" value="HTH-TYPE TRANSCRIPTIONAL REGULATOR"/>
    <property type="match status" value="1"/>
</dbReference>
<dbReference type="PANTHER" id="PTHR30126:SF5">
    <property type="entry name" value="HTH-TYPE TRANSCRIPTIONAL ACTIVATOR CMPR"/>
    <property type="match status" value="1"/>
</dbReference>
<dbReference type="CDD" id="cd08419">
    <property type="entry name" value="PBP2_CbbR_RubisCO_like"/>
    <property type="match status" value="1"/>
</dbReference>
<feature type="domain" description="HTH lysR-type" evidence="7">
    <location>
        <begin position="4"/>
        <end position="61"/>
    </location>
</feature>
<dbReference type="Proteomes" id="UP000623250">
    <property type="component" value="Unassembled WGS sequence"/>
</dbReference>
<dbReference type="RefSeq" id="WP_037241895.1">
    <property type="nucleotide sequence ID" value="NZ_JAEMUK010000078.1"/>
</dbReference>
<keyword evidence="9" id="KW-1185">Reference proteome</keyword>
<dbReference type="InterPro" id="IPR005119">
    <property type="entry name" value="LysR_subst-bd"/>
</dbReference>
<organism evidence="8 9">
    <name type="scientific">Rhodomicrobium udaipurense</name>
    <dbReference type="NCBI Taxonomy" id="1202716"/>
    <lineage>
        <taxon>Bacteria</taxon>
        <taxon>Pseudomonadati</taxon>
        <taxon>Pseudomonadota</taxon>
        <taxon>Alphaproteobacteria</taxon>
        <taxon>Hyphomicrobiales</taxon>
        <taxon>Hyphomicrobiaceae</taxon>
        <taxon>Rhodomicrobium</taxon>
    </lineage>
</organism>
<dbReference type="EMBL" id="JAEMUK010000078">
    <property type="protein sequence ID" value="MBJ7544333.1"/>
    <property type="molecule type" value="Genomic_DNA"/>
</dbReference>
<dbReference type="PROSITE" id="PS50931">
    <property type="entry name" value="HTH_LYSR"/>
    <property type="match status" value="1"/>
</dbReference>
<protein>
    <recommendedName>
        <fullName evidence="5">HTH-type transcriptional regulator CbbR</fullName>
    </recommendedName>
    <alternativeName>
        <fullName evidence="6">RuBisCO operon transcriptional regulator</fullName>
    </alternativeName>
</protein>
<evidence type="ECO:0000313" key="9">
    <source>
        <dbReference type="Proteomes" id="UP000623250"/>
    </source>
</evidence>
<dbReference type="Pfam" id="PF00126">
    <property type="entry name" value="HTH_1"/>
    <property type="match status" value="1"/>
</dbReference>
<proteinExistence type="inferred from homology"/>
<dbReference type="Gene3D" id="3.40.190.290">
    <property type="match status" value="1"/>
</dbReference>
<dbReference type="InterPro" id="IPR036390">
    <property type="entry name" value="WH_DNA-bd_sf"/>
</dbReference>
<evidence type="ECO:0000259" key="7">
    <source>
        <dbReference type="PROSITE" id="PS50931"/>
    </source>
</evidence>
<dbReference type="SUPFAM" id="SSF53850">
    <property type="entry name" value="Periplasmic binding protein-like II"/>
    <property type="match status" value="1"/>
</dbReference>
<name>A0A8I1KLY9_9HYPH</name>
<evidence type="ECO:0000256" key="2">
    <source>
        <dbReference type="ARBA" id="ARBA00023015"/>
    </source>
</evidence>
<sequence>MKNITLKHFRVLSAVTKMGSMAGAARSLHVTPPAITVQIQQLEQAVGLPLLERIGDKTTATSAGQIMLRTAQRIELLLAECRQEVEQLKGVAGGHVSAGVVSTAKYFAPKALAAFRQRHPGVEVRLAVGNRQETIRALRDLELDIAVMGRPPENLDLQSASLGPHPHIIVAAATHPLAGQKISITDLTNETFFIREPGSGTRILMERLFEEARFDPIVGMEIGSNETIKQAVIAGLGIAFISAHTVAVEIADGRLVMLDVAGLPMMRQWYVVRLKEKAVMPAAQVMWAFLASEGHRFLPQPIAEWKSTL</sequence>
<dbReference type="PRINTS" id="PR00039">
    <property type="entry name" value="HTHLYSR"/>
</dbReference>
<dbReference type="AlphaFoldDB" id="A0A8I1KLY9"/>
<keyword evidence="2" id="KW-0805">Transcription regulation</keyword>